<evidence type="ECO:0000313" key="6">
    <source>
        <dbReference type="Proteomes" id="UP000635316"/>
    </source>
</evidence>
<sequence length="252" mass="27005">MTNRFIETLKTADVCQFGTWVKLDSPETLECLALAGFDFIAIDMEHAPLTFQAAYRNTVIAQGLGMKVLVRLPDSTGAYAQRILDCGVDGVLIPRVRSVQETNDVMDGMIFSPTGSRGLGITSRAGHWGLKPTPQYVEEGDHAILRIPQLEDPEALAQAEDILKVQGVNGIFVGPGDLALSTGKPASHPDNSILITNLISIAKRLNIPCGTAVGDANAALQAKEKGFNFVMISNDLSLFAKSSANLLKQLKG</sequence>
<dbReference type="Proteomes" id="UP000635316">
    <property type="component" value="Unassembled WGS sequence"/>
</dbReference>
<feature type="domain" description="HpcH/HpaI aldolase/citrate lyase" evidence="4">
    <location>
        <begin position="16"/>
        <end position="240"/>
    </location>
</feature>
<name>A0ABS1EEE6_9BURK</name>
<dbReference type="InterPro" id="IPR015813">
    <property type="entry name" value="Pyrv/PenolPyrv_kinase-like_dom"/>
</dbReference>
<keyword evidence="6" id="KW-1185">Reference proteome</keyword>
<dbReference type="EMBL" id="JAENGP010000002">
    <property type="protein sequence ID" value="MBK1780147.1"/>
    <property type="molecule type" value="Genomic_DNA"/>
</dbReference>
<organism evidence="5 6">
    <name type="scientific">Advenella mandrilli</name>
    <dbReference type="NCBI Taxonomy" id="2800330"/>
    <lineage>
        <taxon>Bacteria</taxon>
        <taxon>Pseudomonadati</taxon>
        <taxon>Pseudomonadota</taxon>
        <taxon>Betaproteobacteria</taxon>
        <taxon>Burkholderiales</taxon>
        <taxon>Alcaligenaceae</taxon>
    </lineage>
</organism>
<dbReference type="RefSeq" id="WP_200233564.1">
    <property type="nucleotide sequence ID" value="NZ_JAENGP010000002.1"/>
</dbReference>
<protein>
    <recommendedName>
        <fullName evidence="4">HpcH/HpaI aldolase/citrate lyase domain-containing protein</fullName>
    </recommendedName>
</protein>
<dbReference type="SUPFAM" id="SSF51621">
    <property type="entry name" value="Phosphoenolpyruvate/pyruvate domain"/>
    <property type="match status" value="1"/>
</dbReference>
<dbReference type="PANTHER" id="PTHR30502">
    <property type="entry name" value="2-KETO-3-DEOXY-L-RHAMNONATE ALDOLASE"/>
    <property type="match status" value="1"/>
</dbReference>
<evidence type="ECO:0000256" key="2">
    <source>
        <dbReference type="ARBA" id="ARBA00022723"/>
    </source>
</evidence>
<dbReference type="PANTHER" id="PTHR30502:SF0">
    <property type="entry name" value="PHOSPHOENOLPYRUVATE CARBOXYLASE FAMILY PROTEIN"/>
    <property type="match status" value="1"/>
</dbReference>
<dbReference type="Pfam" id="PF03328">
    <property type="entry name" value="HpcH_HpaI"/>
    <property type="match status" value="1"/>
</dbReference>
<reference evidence="5 6" key="1">
    <citation type="submission" date="2020-12" db="EMBL/GenBank/DDBJ databases">
        <authorList>
            <person name="Lu T."/>
            <person name="Wang Q."/>
            <person name="Han X."/>
        </authorList>
    </citation>
    <scope>NUCLEOTIDE SEQUENCE [LARGE SCALE GENOMIC DNA]</scope>
    <source>
        <strain evidence="5 6">WQ 585</strain>
    </source>
</reference>
<comment type="caution">
    <text evidence="5">The sequence shown here is derived from an EMBL/GenBank/DDBJ whole genome shotgun (WGS) entry which is preliminary data.</text>
</comment>
<dbReference type="InterPro" id="IPR005000">
    <property type="entry name" value="Aldolase/citrate-lyase_domain"/>
</dbReference>
<evidence type="ECO:0000313" key="5">
    <source>
        <dbReference type="EMBL" id="MBK1780147.1"/>
    </source>
</evidence>
<evidence type="ECO:0000259" key="4">
    <source>
        <dbReference type="Pfam" id="PF03328"/>
    </source>
</evidence>
<dbReference type="InterPro" id="IPR040442">
    <property type="entry name" value="Pyrv_kinase-like_dom_sf"/>
</dbReference>
<accession>A0ABS1EEE6</accession>
<keyword evidence="2" id="KW-0479">Metal-binding</keyword>
<evidence type="ECO:0000256" key="3">
    <source>
        <dbReference type="ARBA" id="ARBA00023239"/>
    </source>
</evidence>
<dbReference type="InterPro" id="IPR050251">
    <property type="entry name" value="HpcH-HpaI_aldolase"/>
</dbReference>
<keyword evidence="3" id="KW-0456">Lyase</keyword>
<gene>
    <name evidence="5" type="ORF">JHL22_02850</name>
</gene>
<comment type="similarity">
    <text evidence="1">Belongs to the HpcH/HpaI aldolase family.</text>
</comment>
<proteinExistence type="inferred from homology"/>
<evidence type="ECO:0000256" key="1">
    <source>
        <dbReference type="ARBA" id="ARBA00005568"/>
    </source>
</evidence>
<dbReference type="Gene3D" id="3.20.20.60">
    <property type="entry name" value="Phosphoenolpyruvate-binding domains"/>
    <property type="match status" value="1"/>
</dbReference>